<evidence type="ECO:0000256" key="2">
    <source>
        <dbReference type="ARBA" id="ARBA00022676"/>
    </source>
</evidence>
<gene>
    <name evidence="8" type="ORF">CEY00_Acc02862</name>
</gene>
<evidence type="ECO:0000256" key="5">
    <source>
        <dbReference type="ARBA" id="ARBA00051827"/>
    </source>
</evidence>
<dbReference type="Proteomes" id="UP000241394">
    <property type="component" value="Chromosome LG3"/>
</dbReference>
<dbReference type="InterPro" id="IPR035595">
    <property type="entry name" value="UDP_glycos_trans_CS"/>
</dbReference>
<dbReference type="EC" id="2.4.1.-" evidence="7"/>
<evidence type="ECO:0000256" key="1">
    <source>
        <dbReference type="ARBA" id="ARBA00009995"/>
    </source>
</evidence>
<dbReference type="GO" id="GO:0009813">
    <property type="term" value="P:flavonoid biosynthetic process"/>
    <property type="evidence" value="ECO:0007669"/>
    <property type="project" value="UniProtKB-KW"/>
</dbReference>
<dbReference type="PROSITE" id="PS00375">
    <property type="entry name" value="UDPGT"/>
    <property type="match status" value="1"/>
</dbReference>
<sequence length="478" mass="53885">MDCRGSDLPPHVLIFPFHAPSHVGSMLKLAELLCHGGLHVTFLVTQYTHRLLLLHSNVQSRFARYSGFQLETISDGLPEDDPRSGDKIMDLLQSFGVTAKPLLKEFLISNGQQNCNNQKPIKCIIVDGVMSFAIDVAQEIGIPIFSFRASSTCNMWPYFCVPKLIETGEIPFKGNDLDAPVASVPGMEHFLRRRDLPSFFRVQDVSDRDLQLIFNETHQIPRAQGLILNTFEDLEGPILAQARSRCPNIYTIGPLHTHLKNQLPSPISSNSLWEEDSNCMTWLDTQPSKSVIYVSFGSIAMVTKDMLMEFWHGLVNSGKRFLWVIRPGSVIGEDGESQTPTELLEGTRDRGYMVGWAAQEEVLAHQAIGGFLTHSGWNSTLESIVAGVPMICWPWFADQQINSRFVGEVWKLGLDMKDTCDRVIIEKMIRDLMDERREKFMQSADRMAKMAKEAVREGGSSSYQLDRLIEDIRLLSAH</sequence>
<accession>A0A2R6RRB6</accession>
<dbReference type="AlphaFoldDB" id="A0A2R6RRB6"/>
<dbReference type="FunFam" id="3.40.50.2000:FF:000040">
    <property type="entry name" value="UDP-glycosyltransferase 76C1"/>
    <property type="match status" value="1"/>
</dbReference>
<dbReference type="GO" id="GO:0102970">
    <property type="term" value="F:7-deoxyloganetic acid glucosyltransferase activity"/>
    <property type="evidence" value="ECO:0007669"/>
    <property type="project" value="UniProtKB-EC"/>
</dbReference>
<evidence type="ECO:0000256" key="7">
    <source>
        <dbReference type="RuleBase" id="RU362057"/>
    </source>
</evidence>
<protein>
    <recommendedName>
        <fullName evidence="7">Glycosyltransferase</fullName>
        <ecNumber evidence="7">2.4.1.-</ecNumber>
    </recommendedName>
</protein>
<dbReference type="GO" id="GO:0080044">
    <property type="term" value="F:quercetin 7-O-glucosyltransferase activity"/>
    <property type="evidence" value="ECO:0007669"/>
    <property type="project" value="TreeGrafter"/>
</dbReference>
<dbReference type="OMA" id="WMSFASD"/>
<comment type="caution">
    <text evidence="8">The sequence shown here is derived from an EMBL/GenBank/DDBJ whole genome shotgun (WGS) entry which is preliminary data.</text>
</comment>
<comment type="catalytic activity">
    <reaction evidence="5">
        <text>7-deoxyloganetate + UDP-alpha-D-glucose = 7-deoxyloganate + UDP + H(+)</text>
        <dbReference type="Rhea" id="RHEA:39895"/>
        <dbReference type="ChEBI" id="CHEBI:15378"/>
        <dbReference type="ChEBI" id="CHEBI:58223"/>
        <dbReference type="ChEBI" id="CHEBI:58885"/>
        <dbReference type="ChEBI" id="CHEBI:76844"/>
        <dbReference type="ChEBI" id="CHEBI:76846"/>
        <dbReference type="EC" id="2.4.1.323"/>
    </reaction>
</comment>
<evidence type="ECO:0000313" key="9">
    <source>
        <dbReference type="Proteomes" id="UP000241394"/>
    </source>
</evidence>
<organism evidence="8 9">
    <name type="scientific">Actinidia chinensis var. chinensis</name>
    <name type="common">Chinese soft-hair kiwi</name>
    <dbReference type="NCBI Taxonomy" id="1590841"/>
    <lineage>
        <taxon>Eukaryota</taxon>
        <taxon>Viridiplantae</taxon>
        <taxon>Streptophyta</taxon>
        <taxon>Embryophyta</taxon>
        <taxon>Tracheophyta</taxon>
        <taxon>Spermatophyta</taxon>
        <taxon>Magnoliopsida</taxon>
        <taxon>eudicotyledons</taxon>
        <taxon>Gunneridae</taxon>
        <taxon>Pentapetalae</taxon>
        <taxon>asterids</taxon>
        <taxon>Ericales</taxon>
        <taxon>Actinidiaceae</taxon>
        <taxon>Actinidia</taxon>
    </lineage>
</organism>
<reference evidence="9" key="2">
    <citation type="journal article" date="2018" name="BMC Genomics">
        <title>A manually annotated Actinidia chinensis var. chinensis (kiwifruit) genome highlights the challenges associated with draft genomes and gene prediction in plants.</title>
        <authorList>
            <person name="Pilkington S.M."/>
            <person name="Crowhurst R."/>
            <person name="Hilario E."/>
            <person name="Nardozza S."/>
            <person name="Fraser L."/>
            <person name="Peng Y."/>
            <person name="Gunaseelan K."/>
            <person name="Simpson R."/>
            <person name="Tahir J."/>
            <person name="Deroles S.C."/>
            <person name="Templeton K."/>
            <person name="Luo Z."/>
            <person name="Davy M."/>
            <person name="Cheng C."/>
            <person name="McNeilage M."/>
            <person name="Scaglione D."/>
            <person name="Liu Y."/>
            <person name="Zhang Q."/>
            <person name="Datson P."/>
            <person name="De Silva N."/>
            <person name="Gardiner S.E."/>
            <person name="Bassett H."/>
            <person name="Chagne D."/>
            <person name="McCallum J."/>
            <person name="Dzierzon H."/>
            <person name="Deng C."/>
            <person name="Wang Y.Y."/>
            <person name="Barron L."/>
            <person name="Manako K."/>
            <person name="Bowen J."/>
            <person name="Foster T.M."/>
            <person name="Erridge Z.A."/>
            <person name="Tiffin H."/>
            <person name="Waite C.N."/>
            <person name="Davies K.M."/>
            <person name="Grierson E.P."/>
            <person name="Laing W.A."/>
            <person name="Kirk R."/>
            <person name="Chen X."/>
            <person name="Wood M."/>
            <person name="Montefiori M."/>
            <person name="Brummell D.A."/>
            <person name="Schwinn K.E."/>
            <person name="Catanach A."/>
            <person name="Fullerton C."/>
            <person name="Li D."/>
            <person name="Meiyalaghan S."/>
            <person name="Nieuwenhuizen N."/>
            <person name="Read N."/>
            <person name="Prakash R."/>
            <person name="Hunter D."/>
            <person name="Zhang H."/>
            <person name="McKenzie M."/>
            <person name="Knabel M."/>
            <person name="Harris A."/>
            <person name="Allan A.C."/>
            <person name="Gleave A."/>
            <person name="Chen A."/>
            <person name="Janssen B.J."/>
            <person name="Plunkett B."/>
            <person name="Ampomah-Dwamena C."/>
            <person name="Voogd C."/>
            <person name="Leif D."/>
            <person name="Lafferty D."/>
            <person name="Souleyre E.J.F."/>
            <person name="Varkonyi-Gasic E."/>
            <person name="Gambi F."/>
            <person name="Hanley J."/>
            <person name="Yao J.L."/>
            <person name="Cheung J."/>
            <person name="David K.M."/>
            <person name="Warren B."/>
            <person name="Marsh K."/>
            <person name="Snowden K.C."/>
            <person name="Lin-Wang K."/>
            <person name="Brian L."/>
            <person name="Martinez-Sanchez M."/>
            <person name="Wang M."/>
            <person name="Ileperuma N."/>
            <person name="Macnee N."/>
            <person name="Campin R."/>
            <person name="McAtee P."/>
            <person name="Drummond R.S.M."/>
            <person name="Espley R.V."/>
            <person name="Ireland H.S."/>
            <person name="Wu R."/>
            <person name="Atkinson R.G."/>
            <person name="Karunairetnam S."/>
            <person name="Bulley S."/>
            <person name="Chunkath S."/>
            <person name="Hanley Z."/>
            <person name="Storey R."/>
            <person name="Thrimawithana A.H."/>
            <person name="Thomson S."/>
            <person name="David C."/>
            <person name="Testolin R."/>
            <person name="Huang H."/>
            <person name="Hellens R.P."/>
            <person name="Schaffer R.J."/>
        </authorList>
    </citation>
    <scope>NUCLEOTIDE SEQUENCE [LARGE SCALE GENOMIC DNA]</scope>
    <source>
        <strain evidence="9">cv. Red5</strain>
    </source>
</reference>
<evidence type="ECO:0000313" key="8">
    <source>
        <dbReference type="EMBL" id="PSS32562.1"/>
    </source>
</evidence>
<dbReference type="Gene3D" id="3.40.50.2000">
    <property type="entry name" value="Glycogen Phosphorylase B"/>
    <property type="match status" value="2"/>
</dbReference>
<name>A0A2R6RRB6_ACTCC</name>
<keyword evidence="2 6" id="KW-0328">Glycosyltransferase</keyword>
<keyword evidence="3 6" id="KW-0808">Transferase</keyword>
<dbReference type="FunFam" id="3.40.50.2000:FF:000065">
    <property type="entry name" value="Glycosyltransferase"/>
    <property type="match status" value="1"/>
</dbReference>
<keyword evidence="4" id="KW-0284">Flavonoid biosynthesis</keyword>
<dbReference type="PANTHER" id="PTHR11926">
    <property type="entry name" value="GLUCOSYL/GLUCURONOSYL TRANSFERASES"/>
    <property type="match status" value="1"/>
</dbReference>
<dbReference type="CDD" id="cd03784">
    <property type="entry name" value="GT1_Gtf-like"/>
    <property type="match status" value="1"/>
</dbReference>
<evidence type="ECO:0000256" key="3">
    <source>
        <dbReference type="ARBA" id="ARBA00022679"/>
    </source>
</evidence>
<evidence type="ECO:0000256" key="6">
    <source>
        <dbReference type="RuleBase" id="RU003718"/>
    </source>
</evidence>
<dbReference type="GO" id="GO:0080043">
    <property type="term" value="F:quercetin 3-O-glucosyltransferase activity"/>
    <property type="evidence" value="ECO:0007669"/>
    <property type="project" value="TreeGrafter"/>
</dbReference>
<dbReference type="InterPro" id="IPR002213">
    <property type="entry name" value="UDP_glucos_trans"/>
</dbReference>
<reference evidence="8 9" key="1">
    <citation type="submission" date="2017-07" db="EMBL/GenBank/DDBJ databases">
        <title>An improved, manually edited Actinidia chinensis var. chinensis (kiwifruit) genome highlights the challenges associated with draft genomes and gene prediction in plants.</title>
        <authorList>
            <person name="Pilkington S."/>
            <person name="Crowhurst R."/>
            <person name="Hilario E."/>
            <person name="Nardozza S."/>
            <person name="Fraser L."/>
            <person name="Peng Y."/>
            <person name="Gunaseelan K."/>
            <person name="Simpson R."/>
            <person name="Tahir J."/>
            <person name="Deroles S."/>
            <person name="Templeton K."/>
            <person name="Luo Z."/>
            <person name="Davy M."/>
            <person name="Cheng C."/>
            <person name="Mcneilage M."/>
            <person name="Scaglione D."/>
            <person name="Liu Y."/>
            <person name="Zhang Q."/>
            <person name="Datson P."/>
            <person name="De Silva N."/>
            <person name="Gardiner S."/>
            <person name="Bassett H."/>
            <person name="Chagne D."/>
            <person name="Mccallum J."/>
            <person name="Dzierzon H."/>
            <person name="Deng C."/>
            <person name="Wang Y.-Y."/>
            <person name="Barron N."/>
            <person name="Manako K."/>
            <person name="Bowen J."/>
            <person name="Foster T."/>
            <person name="Erridge Z."/>
            <person name="Tiffin H."/>
            <person name="Waite C."/>
            <person name="Davies K."/>
            <person name="Grierson E."/>
            <person name="Laing W."/>
            <person name="Kirk R."/>
            <person name="Chen X."/>
            <person name="Wood M."/>
            <person name="Montefiori M."/>
            <person name="Brummell D."/>
            <person name="Schwinn K."/>
            <person name="Catanach A."/>
            <person name="Fullerton C."/>
            <person name="Li D."/>
            <person name="Meiyalaghan S."/>
            <person name="Nieuwenhuizen N."/>
            <person name="Read N."/>
            <person name="Prakash R."/>
            <person name="Hunter D."/>
            <person name="Zhang H."/>
            <person name="Mckenzie M."/>
            <person name="Knabel M."/>
            <person name="Harris A."/>
            <person name="Allan A."/>
            <person name="Chen A."/>
            <person name="Janssen B."/>
            <person name="Plunkett B."/>
            <person name="Dwamena C."/>
            <person name="Voogd C."/>
            <person name="Leif D."/>
            <person name="Lafferty D."/>
            <person name="Souleyre E."/>
            <person name="Varkonyi-Gasic E."/>
            <person name="Gambi F."/>
            <person name="Hanley J."/>
            <person name="Yao J.-L."/>
            <person name="Cheung J."/>
            <person name="David K."/>
            <person name="Warren B."/>
            <person name="Marsh K."/>
            <person name="Snowden K."/>
            <person name="Lin-Wang K."/>
            <person name="Brian L."/>
            <person name="Martinez-Sanchez M."/>
            <person name="Wang M."/>
            <person name="Ileperuma N."/>
            <person name="Macnee N."/>
            <person name="Campin R."/>
            <person name="Mcatee P."/>
            <person name="Drummond R."/>
            <person name="Espley R."/>
            <person name="Ireland H."/>
            <person name="Wu R."/>
            <person name="Atkinson R."/>
            <person name="Karunairetnam S."/>
            <person name="Bulley S."/>
            <person name="Chunkath S."/>
            <person name="Hanley Z."/>
            <person name="Storey R."/>
            <person name="Thrimawithana A."/>
            <person name="Thomson S."/>
            <person name="David C."/>
            <person name="Testolin R."/>
        </authorList>
    </citation>
    <scope>NUCLEOTIDE SEQUENCE [LARGE SCALE GENOMIC DNA]</scope>
    <source>
        <strain evidence="9">cv. Red5</strain>
        <tissue evidence="8">Young leaf</tissue>
    </source>
</reference>
<proteinExistence type="inferred from homology"/>
<keyword evidence="9" id="KW-1185">Reference proteome</keyword>
<dbReference type="Pfam" id="PF00201">
    <property type="entry name" value="UDPGT"/>
    <property type="match status" value="1"/>
</dbReference>
<dbReference type="OrthoDB" id="5835829at2759"/>
<dbReference type="EMBL" id="NKQK01000003">
    <property type="protein sequence ID" value="PSS32562.1"/>
    <property type="molecule type" value="Genomic_DNA"/>
</dbReference>
<evidence type="ECO:0000256" key="4">
    <source>
        <dbReference type="ARBA" id="ARBA00023241"/>
    </source>
</evidence>
<dbReference type="SUPFAM" id="SSF53756">
    <property type="entry name" value="UDP-Glycosyltransferase/glycogen phosphorylase"/>
    <property type="match status" value="1"/>
</dbReference>
<dbReference type="PANTHER" id="PTHR11926:SF1392">
    <property type="entry name" value="GLYCOSYLTRANSFERASE"/>
    <property type="match status" value="1"/>
</dbReference>
<dbReference type="InParanoid" id="A0A2R6RRB6"/>
<dbReference type="Gramene" id="PSS32562">
    <property type="protein sequence ID" value="PSS32562"/>
    <property type="gene ID" value="CEY00_Acc02862"/>
</dbReference>
<comment type="similarity">
    <text evidence="1 6">Belongs to the UDP-glycosyltransferase family.</text>
</comment>